<protein>
    <submittedName>
        <fullName evidence="1">Uncharacterized protein</fullName>
    </submittedName>
</protein>
<organism evidence="1">
    <name type="scientific">marine sediment metagenome</name>
    <dbReference type="NCBI Taxonomy" id="412755"/>
    <lineage>
        <taxon>unclassified sequences</taxon>
        <taxon>metagenomes</taxon>
        <taxon>ecological metagenomes</taxon>
    </lineage>
</organism>
<sequence>MEIELSGVKIKELLEHSLVMIREKRIKHNISCDIKLSKKSEKLEITA</sequence>
<dbReference type="EMBL" id="BARS01002265">
    <property type="protein sequence ID" value="GAF83544.1"/>
    <property type="molecule type" value="Genomic_DNA"/>
</dbReference>
<feature type="non-terminal residue" evidence="1">
    <location>
        <position position="47"/>
    </location>
</feature>
<accession>X0SR54</accession>
<proteinExistence type="predicted"/>
<evidence type="ECO:0000313" key="1">
    <source>
        <dbReference type="EMBL" id="GAF83544.1"/>
    </source>
</evidence>
<gene>
    <name evidence="1" type="ORF">S01H1_04270</name>
</gene>
<comment type="caution">
    <text evidence="1">The sequence shown here is derived from an EMBL/GenBank/DDBJ whole genome shotgun (WGS) entry which is preliminary data.</text>
</comment>
<reference evidence="1" key="1">
    <citation type="journal article" date="2014" name="Front. Microbiol.">
        <title>High frequency of phylogenetically diverse reductive dehalogenase-homologous genes in deep subseafloor sedimentary metagenomes.</title>
        <authorList>
            <person name="Kawai M."/>
            <person name="Futagami T."/>
            <person name="Toyoda A."/>
            <person name="Takaki Y."/>
            <person name="Nishi S."/>
            <person name="Hori S."/>
            <person name="Arai W."/>
            <person name="Tsubouchi T."/>
            <person name="Morono Y."/>
            <person name="Uchiyama I."/>
            <person name="Ito T."/>
            <person name="Fujiyama A."/>
            <person name="Inagaki F."/>
            <person name="Takami H."/>
        </authorList>
    </citation>
    <scope>NUCLEOTIDE SEQUENCE</scope>
    <source>
        <strain evidence="1">Expedition CK06-06</strain>
    </source>
</reference>
<dbReference type="AlphaFoldDB" id="X0SR54"/>
<name>X0SR54_9ZZZZ</name>